<keyword evidence="3 7" id="KW-0507">mRNA processing</keyword>
<evidence type="ECO:0000256" key="2">
    <source>
        <dbReference type="ARBA" id="ARBA00006164"/>
    </source>
</evidence>
<keyword evidence="5 7" id="KW-0508">mRNA splicing</keyword>
<evidence type="ECO:0000256" key="4">
    <source>
        <dbReference type="ARBA" id="ARBA00022728"/>
    </source>
</evidence>
<organism evidence="8 9">
    <name type="scientific">Durusdinium trenchii</name>
    <dbReference type="NCBI Taxonomy" id="1381693"/>
    <lineage>
        <taxon>Eukaryota</taxon>
        <taxon>Sar</taxon>
        <taxon>Alveolata</taxon>
        <taxon>Dinophyceae</taxon>
        <taxon>Suessiales</taxon>
        <taxon>Symbiodiniaceae</taxon>
        <taxon>Durusdinium</taxon>
    </lineage>
</organism>
<comment type="subcellular location">
    <subcellularLocation>
        <location evidence="1 7">Nucleus</location>
    </subcellularLocation>
</comment>
<comment type="caution">
    <text evidence="8">The sequence shown here is derived from an EMBL/GenBank/DDBJ whole genome shotgun (WGS) entry which is preliminary data.</text>
</comment>
<evidence type="ECO:0000256" key="1">
    <source>
        <dbReference type="ARBA" id="ARBA00004123"/>
    </source>
</evidence>
<evidence type="ECO:0000313" key="8">
    <source>
        <dbReference type="EMBL" id="CAK9098437.1"/>
    </source>
</evidence>
<evidence type="ECO:0000256" key="5">
    <source>
        <dbReference type="ARBA" id="ARBA00023187"/>
    </source>
</evidence>
<comment type="similarity">
    <text evidence="2 7">Belongs to the PRP38 family.</text>
</comment>
<evidence type="ECO:0000256" key="7">
    <source>
        <dbReference type="RuleBase" id="RU367025"/>
    </source>
</evidence>
<keyword evidence="6 7" id="KW-0539">Nucleus</keyword>
<gene>
    <name evidence="8" type="ORF">SCF082_LOCUS46129</name>
</gene>
<proteinExistence type="inferred from homology"/>
<dbReference type="PANTHER" id="PTHR23142">
    <property type="entry name" value="PRE-MRNA-SPLICING FACTOR 38A-RELATED"/>
    <property type="match status" value="1"/>
</dbReference>
<evidence type="ECO:0000256" key="3">
    <source>
        <dbReference type="ARBA" id="ARBA00022664"/>
    </source>
</evidence>
<evidence type="ECO:0000313" key="9">
    <source>
        <dbReference type="Proteomes" id="UP001642464"/>
    </source>
</evidence>
<comment type="function">
    <text evidence="7">Required for pre-mRNA splicing.</text>
</comment>
<dbReference type="Pfam" id="PF03371">
    <property type="entry name" value="PRP38"/>
    <property type="match status" value="1"/>
</dbReference>
<dbReference type="InterPro" id="IPR005037">
    <property type="entry name" value="PRP38"/>
</dbReference>
<reference evidence="8 9" key="1">
    <citation type="submission" date="2024-02" db="EMBL/GenBank/DDBJ databases">
        <authorList>
            <person name="Chen Y."/>
            <person name="Shah S."/>
            <person name="Dougan E. K."/>
            <person name="Thang M."/>
            <person name="Chan C."/>
        </authorList>
    </citation>
    <scope>NUCLEOTIDE SEQUENCE [LARGE SCALE GENOMIC DNA]</scope>
</reference>
<keyword evidence="9" id="KW-1185">Reference proteome</keyword>
<name>A0ABP0RGZ0_9DINO</name>
<evidence type="ECO:0000256" key="6">
    <source>
        <dbReference type="ARBA" id="ARBA00023242"/>
    </source>
</evidence>
<keyword evidence="4 7" id="KW-0747">Spliceosome</keyword>
<sequence length="175" mass="20832">MANRTDPDADTVHGANPQFLVDRIVRVKIYNDAYWKEYCFGLTTESLIDEAARLDYVAGTYGGRRRPSRFLCLFLKLLQIQPEEAGLRPRLRRDVVMEYIKQPELKYLRALGCAYLRITARYLTIYQTLEPLFADYRKLRYRDMNGKMSIIRMDEFVDWLMREETICDVLWQKLL</sequence>
<dbReference type="EMBL" id="CAXAMM010041284">
    <property type="protein sequence ID" value="CAK9098437.1"/>
    <property type="molecule type" value="Genomic_DNA"/>
</dbReference>
<accession>A0ABP0RGZ0</accession>
<protein>
    <recommendedName>
        <fullName evidence="7">Pre-mRNA-splicing factor 38</fullName>
    </recommendedName>
</protein>
<dbReference type="Proteomes" id="UP001642464">
    <property type="component" value="Unassembled WGS sequence"/>
</dbReference>